<keyword evidence="1" id="KW-0472">Membrane</keyword>
<dbReference type="EMBL" id="CU458896">
    <property type="protein sequence ID" value="CAM61821.1"/>
    <property type="molecule type" value="Genomic_DNA"/>
</dbReference>
<keyword evidence="3" id="KW-1185">Reference proteome</keyword>
<evidence type="ECO:0000256" key="1">
    <source>
        <dbReference type="SAM" id="Phobius"/>
    </source>
</evidence>
<accession>B1MNC0</accession>
<reference evidence="2 3" key="1">
    <citation type="journal article" date="2009" name="PLoS ONE">
        <title>Non mycobacterial virulence genes in the genome of the emerging pathogen Mycobacterium abscessus.</title>
        <authorList>
            <person name="Ripoll F."/>
            <person name="Pasek S."/>
            <person name="Schenowitz C."/>
            <person name="Dossat C."/>
            <person name="Barbe V."/>
            <person name="Rottman M."/>
            <person name="Macheras E."/>
            <person name="Heym B."/>
            <person name="Herrmann J.L."/>
            <person name="Daffe M."/>
            <person name="Brosch R."/>
            <person name="Risler J.L."/>
            <person name="Gaillard J.L."/>
        </authorList>
    </citation>
    <scope>NUCLEOTIDE SEQUENCE [LARGE SCALE GENOMIC DNA]</scope>
    <source>
        <strain evidence="3">ATCC 19977 / DSM 44196 / CCUG 20993 / CIP 104536 / JCM 13569 / NCTC 13031 / TMC 1543 / L948</strain>
    </source>
</reference>
<feature type="transmembrane region" description="Helical" evidence="1">
    <location>
        <begin position="34"/>
        <end position="55"/>
    </location>
</feature>
<gene>
    <name evidence="2" type="ordered locus">MAB_1736</name>
</gene>
<sequence>MRELFTFPICHAHQVFHPCRPCEREQARNQVKNWTAIGWLLTFSVFFMVVLWYSAGGR</sequence>
<keyword evidence="1" id="KW-0812">Transmembrane</keyword>
<proteinExistence type="predicted"/>
<organism evidence="2 3">
    <name type="scientific">Mycobacteroides abscessus (strain ATCC 19977 / DSM 44196 / CCUG 20993 / CIP 104536 / JCM 13569 / NCTC 13031 / TMC 1543 / L948)</name>
    <name type="common">Mycobacterium abscessus</name>
    <dbReference type="NCBI Taxonomy" id="561007"/>
    <lineage>
        <taxon>Bacteria</taxon>
        <taxon>Bacillati</taxon>
        <taxon>Actinomycetota</taxon>
        <taxon>Actinomycetes</taxon>
        <taxon>Mycobacteriales</taxon>
        <taxon>Mycobacteriaceae</taxon>
        <taxon>Mycobacteroides</taxon>
        <taxon>Mycobacteroides abscessus</taxon>
    </lineage>
</organism>
<dbReference type="KEGG" id="mab:MAB_1736"/>
<evidence type="ECO:0000313" key="3">
    <source>
        <dbReference type="Proteomes" id="UP000007137"/>
    </source>
</evidence>
<dbReference type="Proteomes" id="UP000007137">
    <property type="component" value="Chromosome"/>
</dbReference>
<keyword evidence="1" id="KW-1133">Transmembrane helix</keyword>
<name>B1MNC0_MYCA9</name>
<dbReference type="AlphaFoldDB" id="B1MNC0"/>
<evidence type="ECO:0000313" key="2">
    <source>
        <dbReference type="EMBL" id="CAM61821.1"/>
    </source>
</evidence>
<protein>
    <submittedName>
        <fullName evidence="2">Uncharacterized protein</fullName>
    </submittedName>
</protein>